<gene>
    <name evidence="4" type="ORF">CHU32_20865</name>
    <name evidence="3" type="ORF">CHU33_16945</name>
</gene>
<dbReference type="InterPro" id="IPR051910">
    <property type="entry name" value="ComF/GntX_DNA_util-trans"/>
</dbReference>
<reference evidence="5 6" key="1">
    <citation type="submission" date="2018-01" db="EMBL/GenBank/DDBJ databases">
        <title>Superficieibacter electus gen. nov., sp. nov., an extended-spectrum beta-lactamase possessing member of the Enterobacteriaceae family, isolated from intensive care unit surfaces.</title>
        <authorList>
            <person name="Potter R.F."/>
            <person name="D'Souza A.W."/>
        </authorList>
    </citation>
    <scope>NUCLEOTIDE SEQUENCE [LARGE SCALE GENOMIC DNA]</scope>
    <source>
        <strain evidence="4 6">BP-1</strain>
        <strain evidence="3 5">BP-2</strain>
    </source>
</reference>
<dbReference type="PANTHER" id="PTHR47505">
    <property type="entry name" value="DNA UTILIZATION PROTEIN YHGH"/>
    <property type="match status" value="1"/>
</dbReference>
<feature type="domain" description="Phosphoribosyltransferase" evidence="2">
    <location>
        <begin position="143"/>
        <end position="225"/>
    </location>
</feature>
<evidence type="ECO:0000313" key="3">
    <source>
        <dbReference type="EMBL" id="POP43244.1"/>
    </source>
</evidence>
<comment type="similarity">
    <text evidence="1">Belongs to the ComF/GntX family.</text>
</comment>
<dbReference type="SUPFAM" id="SSF53271">
    <property type="entry name" value="PRTase-like"/>
    <property type="match status" value="1"/>
</dbReference>
<sequence length="227" mass="25557">MLTACGLCWLCRMPLALPSWGICSRCVNALSRQSSVCPQCGLPAQDARCACGRCLQKAPQWQRLIAVNDYVAPLSSLIHRFKFSGKAELAPALARLLLLEYLQARQQYGLPRPDRLVSVPLWQKRHWRRGFNQSDLLCRPLAHWLGCQYDTDAITRIRPTATQHHLSARLRKHNLKNAFRLEFPVSGLHIVIVDDVVTTGSTVAEITRLLLRGGAATVHVWCLCRTL</sequence>
<evidence type="ECO:0000313" key="6">
    <source>
        <dbReference type="Proteomes" id="UP000247005"/>
    </source>
</evidence>
<comment type="caution">
    <text evidence="4">The sequence shown here is derived from an EMBL/GenBank/DDBJ whole genome shotgun (WGS) entry which is preliminary data.</text>
</comment>
<dbReference type="Proteomes" id="UP000247005">
    <property type="component" value="Unassembled WGS sequence"/>
</dbReference>
<keyword evidence="5" id="KW-1185">Reference proteome</keyword>
<accession>A0A2P5GKB6</accession>
<evidence type="ECO:0000259" key="2">
    <source>
        <dbReference type="Pfam" id="PF00156"/>
    </source>
</evidence>
<dbReference type="OrthoDB" id="9793412at2"/>
<dbReference type="RefSeq" id="WP_103677251.1">
    <property type="nucleotide sequence ID" value="NZ_PQGD01000019.1"/>
</dbReference>
<dbReference type="Pfam" id="PF00156">
    <property type="entry name" value="Pribosyltran"/>
    <property type="match status" value="1"/>
</dbReference>
<protein>
    <submittedName>
        <fullName evidence="4">DNA utilization protein GntX</fullName>
    </submittedName>
</protein>
<dbReference type="InterPro" id="IPR029057">
    <property type="entry name" value="PRTase-like"/>
</dbReference>
<name>A0A2P5GKB6_9ENTR</name>
<evidence type="ECO:0000256" key="1">
    <source>
        <dbReference type="ARBA" id="ARBA00008007"/>
    </source>
</evidence>
<dbReference type="Proteomes" id="UP000237073">
    <property type="component" value="Unassembled WGS sequence"/>
</dbReference>
<evidence type="ECO:0000313" key="5">
    <source>
        <dbReference type="Proteomes" id="UP000237073"/>
    </source>
</evidence>
<organism evidence="4 6">
    <name type="scientific">Superficieibacter electus</name>
    <dbReference type="NCBI Taxonomy" id="2022662"/>
    <lineage>
        <taxon>Bacteria</taxon>
        <taxon>Pseudomonadati</taxon>
        <taxon>Pseudomonadota</taxon>
        <taxon>Gammaproteobacteria</taxon>
        <taxon>Enterobacterales</taxon>
        <taxon>Enterobacteriaceae</taxon>
        <taxon>Superficieibacter</taxon>
    </lineage>
</organism>
<evidence type="ECO:0000313" key="4">
    <source>
        <dbReference type="EMBL" id="POP44797.1"/>
    </source>
</evidence>
<dbReference type="AlphaFoldDB" id="A0A2P5GKB6"/>
<dbReference type="InterPro" id="IPR000836">
    <property type="entry name" value="PRTase_dom"/>
</dbReference>
<dbReference type="NCBIfam" id="NF008616">
    <property type="entry name" value="PRK11595.1"/>
    <property type="match status" value="1"/>
</dbReference>
<dbReference type="CDD" id="cd06223">
    <property type="entry name" value="PRTases_typeI"/>
    <property type="match status" value="1"/>
</dbReference>
<proteinExistence type="inferred from homology"/>
<dbReference type="Gene3D" id="3.40.50.2020">
    <property type="match status" value="1"/>
</dbReference>
<dbReference type="PANTHER" id="PTHR47505:SF1">
    <property type="entry name" value="DNA UTILIZATION PROTEIN YHGH"/>
    <property type="match status" value="1"/>
</dbReference>
<dbReference type="EMBL" id="PQGE01000015">
    <property type="protein sequence ID" value="POP43244.1"/>
    <property type="molecule type" value="Genomic_DNA"/>
</dbReference>
<dbReference type="EMBL" id="PQGD01000019">
    <property type="protein sequence ID" value="POP44797.1"/>
    <property type="molecule type" value="Genomic_DNA"/>
</dbReference>